<keyword evidence="3" id="KW-1185">Reference proteome</keyword>
<feature type="transmembrane region" description="Helical" evidence="1">
    <location>
        <begin position="72"/>
        <end position="90"/>
    </location>
</feature>
<protein>
    <recommendedName>
        <fullName evidence="4">Transmembrane protein</fullName>
    </recommendedName>
</protein>
<organism evidence="2 3">
    <name type="scientific">Galdieria yellowstonensis</name>
    <dbReference type="NCBI Taxonomy" id="3028027"/>
    <lineage>
        <taxon>Eukaryota</taxon>
        <taxon>Rhodophyta</taxon>
        <taxon>Bangiophyceae</taxon>
        <taxon>Galdieriales</taxon>
        <taxon>Galdieriaceae</taxon>
        <taxon>Galdieria</taxon>
    </lineage>
</organism>
<evidence type="ECO:0000256" key="1">
    <source>
        <dbReference type="SAM" id="Phobius"/>
    </source>
</evidence>
<dbReference type="PANTHER" id="PTHR35734">
    <property type="entry name" value="OS01G0805200 PROTEIN"/>
    <property type="match status" value="1"/>
</dbReference>
<dbReference type="Pfam" id="PF11460">
    <property type="entry name" value="DUF3007"/>
    <property type="match status" value="1"/>
</dbReference>
<keyword evidence="1" id="KW-0472">Membrane</keyword>
<feature type="transmembrane region" description="Helical" evidence="1">
    <location>
        <begin position="102"/>
        <end position="122"/>
    </location>
</feature>
<dbReference type="EMBL" id="JANCYU010000013">
    <property type="protein sequence ID" value="KAK4523255.1"/>
    <property type="molecule type" value="Genomic_DNA"/>
</dbReference>
<evidence type="ECO:0000313" key="3">
    <source>
        <dbReference type="Proteomes" id="UP001300502"/>
    </source>
</evidence>
<dbReference type="Proteomes" id="UP001300502">
    <property type="component" value="Unassembled WGS sequence"/>
</dbReference>
<name>A0AAV9I4I1_9RHOD</name>
<dbReference type="InterPro" id="IPR021562">
    <property type="entry name" value="DUF3007"/>
</dbReference>
<proteinExistence type="predicted"/>
<evidence type="ECO:0000313" key="2">
    <source>
        <dbReference type="EMBL" id="KAK4523255.1"/>
    </source>
</evidence>
<dbReference type="PANTHER" id="PTHR35734:SF1">
    <property type="entry name" value="OS01G0805200 PROTEIN"/>
    <property type="match status" value="1"/>
</dbReference>
<keyword evidence="1" id="KW-0812">Transmembrane</keyword>
<accession>A0AAV9I4I1</accession>
<reference evidence="2 3" key="1">
    <citation type="submission" date="2022-07" db="EMBL/GenBank/DDBJ databases">
        <title>Genome-wide signatures of adaptation to extreme environments.</title>
        <authorList>
            <person name="Cho C.H."/>
            <person name="Yoon H.S."/>
        </authorList>
    </citation>
    <scope>NUCLEOTIDE SEQUENCE [LARGE SCALE GENOMIC DNA]</scope>
    <source>
        <strain evidence="2 3">108.79 E11</strain>
    </source>
</reference>
<dbReference type="AlphaFoldDB" id="A0AAV9I4I1"/>
<sequence length="170" mass="19476">MRPLGAFVVSALQPKSPCRCGLKYSTCKKPYRIDILRISKPSCLNKLDLRASQQKKDSKNSKLLAFETNGDVLKFGVLVTSSCLFCYWFLLQVFRVSEQTAGLVTTGLLTIFGMGLWTFSYFSRVANKEMTYVQQLREYEDKVLQRRLDELSETELQALLDELQEKPPTK</sequence>
<comment type="caution">
    <text evidence="2">The sequence shown here is derived from an EMBL/GenBank/DDBJ whole genome shotgun (WGS) entry which is preliminary data.</text>
</comment>
<evidence type="ECO:0008006" key="4">
    <source>
        <dbReference type="Google" id="ProtNLM"/>
    </source>
</evidence>
<keyword evidence="1" id="KW-1133">Transmembrane helix</keyword>
<gene>
    <name evidence="2" type="ORF">GAYE_PCTG50G1148</name>
</gene>